<feature type="region of interest" description="Disordered" evidence="1">
    <location>
        <begin position="26"/>
        <end position="80"/>
    </location>
</feature>
<organism evidence="2 3">
    <name type="scientific">Modicella reniformis</name>
    <dbReference type="NCBI Taxonomy" id="1440133"/>
    <lineage>
        <taxon>Eukaryota</taxon>
        <taxon>Fungi</taxon>
        <taxon>Fungi incertae sedis</taxon>
        <taxon>Mucoromycota</taxon>
        <taxon>Mortierellomycotina</taxon>
        <taxon>Mortierellomycetes</taxon>
        <taxon>Mortierellales</taxon>
        <taxon>Mortierellaceae</taxon>
        <taxon>Modicella</taxon>
    </lineage>
</organism>
<dbReference type="AlphaFoldDB" id="A0A9P6M9J6"/>
<dbReference type="Proteomes" id="UP000749646">
    <property type="component" value="Unassembled WGS sequence"/>
</dbReference>
<feature type="compositionally biased region" description="Basic and acidic residues" evidence="1">
    <location>
        <begin position="97"/>
        <end position="106"/>
    </location>
</feature>
<proteinExistence type="predicted"/>
<feature type="compositionally biased region" description="Polar residues" evidence="1">
    <location>
        <begin position="180"/>
        <end position="197"/>
    </location>
</feature>
<gene>
    <name evidence="2" type="ORF">BGZ65_002771</name>
</gene>
<evidence type="ECO:0000313" key="2">
    <source>
        <dbReference type="EMBL" id="KAF9982521.1"/>
    </source>
</evidence>
<dbReference type="OrthoDB" id="2447618at2759"/>
<feature type="region of interest" description="Disordered" evidence="1">
    <location>
        <begin position="167"/>
        <end position="208"/>
    </location>
</feature>
<comment type="caution">
    <text evidence="2">The sequence shown here is derived from an EMBL/GenBank/DDBJ whole genome shotgun (WGS) entry which is preliminary data.</text>
</comment>
<evidence type="ECO:0000313" key="3">
    <source>
        <dbReference type="Proteomes" id="UP000749646"/>
    </source>
</evidence>
<reference evidence="2" key="1">
    <citation type="journal article" date="2020" name="Fungal Divers.">
        <title>Resolving the Mortierellaceae phylogeny through synthesis of multi-gene phylogenetics and phylogenomics.</title>
        <authorList>
            <person name="Vandepol N."/>
            <person name="Liber J."/>
            <person name="Desiro A."/>
            <person name="Na H."/>
            <person name="Kennedy M."/>
            <person name="Barry K."/>
            <person name="Grigoriev I.V."/>
            <person name="Miller A.N."/>
            <person name="O'Donnell K."/>
            <person name="Stajich J.E."/>
            <person name="Bonito G."/>
        </authorList>
    </citation>
    <scope>NUCLEOTIDE SEQUENCE</scope>
    <source>
        <strain evidence="2">MES-2147</strain>
    </source>
</reference>
<name>A0A9P6M9J6_9FUNG</name>
<evidence type="ECO:0000256" key="1">
    <source>
        <dbReference type="SAM" id="MobiDB-lite"/>
    </source>
</evidence>
<protein>
    <submittedName>
        <fullName evidence="2">Uncharacterized protein</fullName>
    </submittedName>
</protein>
<keyword evidence="3" id="KW-1185">Reference proteome</keyword>
<sequence length="222" mass="24730">MENYDEEKAIQDAIELSLDECRKGEGNQIEFERRHSSSKSSSNRTTKINKDTSRRSSGIQGKAEVAGKRQIPKNGGNSSQMLIDPWLSARALSQESEDRYLEDSKNVSHSAHRQHLQGEPSRRTSFGRSRFEHEPMALISTSVTSPVLHFTSPRKVAAGVEEVTCSPHMTNNKTRDISESNKNNGETILSSSPTSGRQNKKGRLSPKSSIFPGTQIYFITVH</sequence>
<dbReference type="EMBL" id="JAAAHW010003572">
    <property type="protein sequence ID" value="KAF9982521.1"/>
    <property type="molecule type" value="Genomic_DNA"/>
</dbReference>
<feature type="compositionally biased region" description="Basic and acidic residues" evidence="1">
    <location>
        <begin position="26"/>
        <end position="35"/>
    </location>
</feature>
<accession>A0A9P6M9J6</accession>
<feature type="region of interest" description="Disordered" evidence="1">
    <location>
        <begin position="97"/>
        <end position="128"/>
    </location>
</feature>